<feature type="transmembrane region" description="Helical" evidence="6">
    <location>
        <begin position="662"/>
        <end position="682"/>
    </location>
</feature>
<proteinExistence type="predicted"/>
<dbReference type="RefSeq" id="XP_066923548.1">
    <property type="nucleotide sequence ID" value="XM_067067447.1"/>
</dbReference>
<dbReference type="GO" id="GO:0016020">
    <property type="term" value="C:membrane"/>
    <property type="evidence" value="ECO:0007669"/>
    <property type="project" value="UniProtKB-SubCell"/>
</dbReference>
<keyword evidence="4 6" id="KW-0472">Membrane</keyword>
<evidence type="ECO:0000256" key="2">
    <source>
        <dbReference type="ARBA" id="ARBA00022692"/>
    </source>
</evidence>
<comment type="subcellular location">
    <subcellularLocation>
        <location evidence="1">Membrane</location>
        <topology evidence="1">Multi-pass membrane protein</topology>
    </subcellularLocation>
</comment>
<feature type="chain" id="PRO_5029850682" description="G-protein coupled receptors family 3 profile domain-containing protein" evidence="7">
    <location>
        <begin position="26"/>
        <end position="724"/>
    </location>
</feature>
<evidence type="ECO:0000256" key="7">
    <source>
        <dbReference type="SAM" id="SignalP"/>
    </source>
</evidence>
<evidence type="ECO:0000256" key="6">
    <source>
        <dbReference type="SAM" id="Phobius"/>
    </source>
</evidence>
<dbReference type="GeneID" id="136810857"/>
<protein>
    <recommendedName>
        <fullName evidence="8">G-protein coupled receptors family 3 profile domain-containing protein</fullName>
    </recommendedName>
</protein>
<keyword evidence="2 6" id="KW-0812">Transmembrane</keyword>
<accession>A0A7M5XIJ8</accession>
<dbReference type="EnsemblMetazoa" id="CLYHEMT023591.1">
    <property type="protein sequence ID" value="CLYHEMP023591.1"/>
    <property type="gene ID" value="CLYHEMG023591"/>
</dbReference>
<organism evidence="9 10">
    <name type="scientific">Clytia hemisphaerica</name>
    <dbReference type="NCBI Taxonomy" id="252671"/>
    <lineage>
        <taxon>Eukaryota</taxon>
        <taxon>Metazoa</taxon>
        <taxon>Cnidaria</taxon>
        <taxon>Hydrozoa</taxon>
        <taxon>Hydroidolina</taxon>
        <taxon>Leptothecata</taxon>
        <taxon>Obeliida</taxon>
        <taxon>Clytiidae</taxon>
        <taxon>Clytia</taxon>
    </lineage>
</organism>
<dbReference type="AlphaFoldDB" id="A0A7M5XIJ8"/>
<feature type="signal peptide" evidence="7">
    <location>
        <begin position="1"/>
        <end position="25"/>
    </location>
</feature>
<evidence type="ECO:0000313" key="9">
    <source>
        <dbReference type="EnsemblMetazoa" id="CLYHEMP023591.1"/>
    </source>
</evidence>
<feature type="transmembrane region" description="Helical" evidence="6">
    <location>
        <begin position="504"/>
        <end position="525"/>
    </location>
</feature>
<evidence type="ECO:0000256" key="4">
    <source>
        <dbReference type="ARBA" id="ARBA00023136"/>
    </source>
</evidence>
<dbReference type="InterPro" id="IPR017978">
    <property type="entry name" value="GPCR_3_C"/>
</dbReference>
<evidence type="ECO:0000259" key="8">
    <source>
        <dbReference type="PROSITE" id="PS50259"/>
    </source>
</evidence>
<feature type="transmembrane region" description="Helical" evidence="6">
    <location>
        <begin position="633"/>
        <end position="650"/>
    </location>
</feature>
<dbReference type="Proteomes" id="UP000594262">
    <property type="component" value="Unplaced"/>
</dbReference>
<feature type="domain" description="G-protein coupled receptors family 3 profile" evidence="8">
    <location>
        <begin position="479"/>
        <end position="686"/>
    </location>
</feature>
<feature type="transmembrane region" description="Helical" evidence="6">
    <location>
        <begin position="531"/>
        <end position="557"/>
    </location>
</feature>
<dbReference type="PROSITE" id="PS50259">
    <property type="entry name" value="G_PROTEIN_RECEP_F3_4"/>
    <property type="match status" value="1"/>
</dbReference>
<dbReference type="PANTHER" id="PTHR24060">
    <property type="entry name" value="METABOTROPIC GLUTAMATE RECEPTOR"/>
    <property type="match status" value="1"/>
</dbReference>
<name>A0A7M5XIJ8_9CNID</name>
<dbReference type="InterPro" id="IPR050726">
    <property type="entry name" value="mGluR"/>
</dbReference>
<evidence type="ECO:0000256" key="1">
    <source>
        <dbReference type="ARBA" id="ARBA00004141"/>
    </source>
</evidence>
<dbReference type="OrthoDB" id="5984008at2759"/>
<evidence type="ECO:0000256" key="3">
    <source>
        <dbReference type="ARBA" id="ARBA00022989"/>
    </source>
</evidence>
<feature type="transmembrane region" description="Helical" evidence="6">
    <location>
        <begin position="469"/>
        <end position="492"/>
    </location>
</feature>
<keyword evidence="7" id="KW-0732">Signal</keyword>
<evidence type="ECO:0000256" key="5">
    <source>
        <dbReference type="ARBA" id="ARBA00023180"/>
    </source>
</evidence>
<feature type="transmembrane region" description="Helical" evidence="6">
    <location>
        <begin position="694"/>
        <end position="712"/>
    </location>
</feature>
<keyword evidence="10" id="KW-1185">Reference proteome</keyword>
<dbReference type="Pfam" id="PF00003">
    <property type="entry name" value="7tm_3"/>
    <property type="match status" value="1"/>
</dbReference>
<evidence type="ECO:0000313" key="10">
    <source>
        <dbReference type="Proteomes" id="UP000594262"/>
    </source>
</evidence>
<keyword evidence="5" id="KW-0325">Glycoprotein</keyword>
<keyword evidence="3 6" id="KW-1133">Transmembrane helix</keyword>
<sequence length="724" mass="83836">MFVWYKLSGLFPAVLMLFITITTDCARPEKKDVIVGLISKCMQRPIGQRIAMGLVMSKKIGILARTGFIGRYKEFDVCEDERDLVETLNKLLLEPEWILKDERLRIKGIIAFIPENLLKLAVSILSYTDIKVFPMFKLSDDYRRWSDNFIHFEPIVAMIPEDIVVDIIKKFDWKHVAIVQIKRNSIEDKDKLKMDRIRRELPNLCFDYQNLNTTSVAIDDGIKRRLFETLKRDQSVKAVIIKGDLAAKFMLDADKYGVKKYWILLSQYREPEIAQNHPEFIGIVRSIKNYRYQKIEYHNDTVCSQPTKIMEVFRHQAKSCSSTEVSSQNSRYLVDEIKYAWSILIPNRLVVVRTILEDGFYNYMDVVQFYNNKVHSKQRVKNLKITQKAIQLGTGQCRECKECKNQCLKTGPRVVEPVNYTKSFALGCLKCRQGLIFDPEYGTCTECPIHTMANKNQTKCYDPYIKEDVFLACYIVNGLGLLLCLFTAFVYYRHRNTPVVRSSDFTLTIIQLLLCAAIFVALPIVTLAPLSWFVCTVRPCVFGILLVAIVSIVVCKAEKILIIFYTRRRLTPKDIKDLYIRQLCIFLFLLIIDMIILPTTFRLPSSVKTRKFPTTSDDTYLIRYCSTDDRFDVQIVYCIVLLLLAIAQGYRGRKLPSNYNEGNSIIVSASSTICAFIFKIWITNTPRHRFERTSTVWLSLSVSVLLLIFTSLRTKGIHYFTFTA</sequence>
<feature type="transmembrane region" description="Helical" evidence="6">
    <location>
        <begin position="578"/>
        <end position="597"/>
    </location>
</feature>
<dbReference type="GO" id="GO:0004930">
    <property type="term" value="F:G protein-coupled receptor activity"/>
    <property type="evidence" value="ECO:0007669"/>
    <property type="project" value="InterPro"/>
</dbReference>
<reference evidence="9" key="1">
    <citation type="submission" date="2021-01" db="UniProtKB">
        <authorList>
            <consortium name="EnsemblMetazoa"/>
        </authorList>
    </citation>
    <scope>IDENTIFICATION</scope>
</reference>